<dbReference type="InParanoid" id="B7QC30"/>
<dbReference type="AlphaFoldDB" id="B7QC30"/>
<dbReference type="HOGENOM" id="CLU_1962035_0_0_1"/>
<dbReference type="VEuPathDB" id="VectorBase:ISCW012329"/>
<evidence type="ECO:0000313" key="2">
    <source>
        <dbReference type="EnsemblMetazoa" id="ISCW012329-PA"/>
    </source>
</evidence>
<protein>
    <submittedName>
        <fullName evidence="1 2">Uncharacterized protein</fullName>
    </submittedName>
</protein>
<dbReference type="Proteomes" id="UP000001555">
    <property type="component" value="Unassembled WGS sequence"/>
</dbReference>
<gene>
    <name evidence="1" type="ORF">IscW_ISCW012329</name>
</gene>
<evidence type="ECO:0000313" key="1">
    <source>
        <dbReference type="EMBL" id="EEC16402.1"/>
    </source>
</evidence>
<evidence type="ECO:0000313" key="3">
    <source>
        <dbReference type="Proteomes" id="UP000001555"/>
    </source>
</evidence>
<keyword evidence="3" id="KW-1185">Reference proteome</keyword>
<accession>B7QC30</accession>
<dbReference type="VEuPathDB" id="VectorBase:ISCI012329"/>
<dbReference type="EMBL" id="DS904301">
    <property type="protein sequence ID" value="EEC16402.1"/>
    <property type="molecule type" value="Genomic_DNA"/>
</dbReference>
<reference evidence="2" key="2">
    <citation type="submission" date="2020-05" db="UniProtKB">
        <authorList>
            <consortium name="EnsemblMetazoa"/>
        </authorList>
    </citation>
    <scope>IDENTIFICATION</scope>
    <source>
        <strain evidence="2">wikel</strain>
    </source>
</reference>
<dbReference type="EMBL" id="ABJB010493018">
    <property type="status" value="NOT_ANNOTATED_CDS"/>
    <property type="molecule type" value="Genomic_DNA"/>
</dbReference>
<dbReference type="EnsemblMetazoa" id="ISCW012329-RA">
    <property type="protein sequence ID" value="ISCW012329-PA"/>
    <property type="gene ID" value="ISCW012329"/>
</dbReference>
<sequence>MSRVLRHVGVWYLLCADPSGGSSALAVEQAGTMCGPVIFRHPADFAEQGPFLQSVVYLGLRGVPIDDGQASKEFWDLTGWCSYRDLGLGIPWSRDHQPTADPSGVRAVHGAMCSVGRVGAGWNRYDDV</sequence>
<name>B7QC30_IXOSC</name>
<reference evidence="1 3" key="1">
    <citation type="submission" date="2008-03" db="EMBL/GenBank/DDBJ databases">
        <title>Annotation of Ixodes scapularis.</title>
        <authorList>
            <consortium name="Ixodes scapularis Genome Project Consortium"/>
            <person name="Caler E."/>
            <person name="Hannick L.I."/>
            <person name="Bidwell S."/>
            <person name="Joardar V."/>
            <person name="Thiagarajan M."/>
            <person name="Amedeo P."/>
            <person name="Galinsky K.J."/>
            <person name="Schobel S."/>
            <person name="Inman J."/>
            <person name="Hostetler J."/>
            <person name="Miller J."/>
            <person name="Hammond M."/>
            <person name="Megy K."/>
            <person name="Lawson D."/>
            <person name="Kodira C."/>
            <person name="Sutton G."/>
            <person name="Meyer J."/>
            <person name="Hill C.A."/>
            <person name="Birren B."/>
            <person name="Nene V."/>
            <person name="Collins F."/>
            <person name="Alarcon-Chaidez F."/>
            <person name="Wikel S."/>
            <person name="Strausberg R."/>
        </authorList>
    </citation>
    <scope>NUCLEOTIDE SEQUENCE [LARGE SCALE GENOMIC DNA]</scope>
    <source>
        <strain evidence="3">Wikel</strain>
        <strain evidence="1">Wikel colony</strain>
    </source>
</reference>
<proteinExistence type="predicted"/>
<organism>
    <name type="scientific">Ixodes scapularis</name>
    <name type="common">Black-legged tick</name>
    <name type="synonym">Deer tick</name>
    <dbReference type="NCBI Taxonomy" id="6945"/>
    <lineage>
        <taxon>Eukaryota</taxon>
        <taxon>Metazoa</taxon>
        <taxon>Ecdysozoa</taxon>
        <taxon>Arthropoda</taxon>
        <taxon>Chelicerata</taxon>
        <taxon>Arachnida</taxon>
        <taxon>Acari</taxon>
        <taxon>Parasitiformes</taxon>
        <taxon>Ixodida</taxon>
        <taxon>Ixodoidea</taxon>
        <taxon>Ixodidae</taxon>
        <taxon>Ixodinae</taxon>
        <taxon>Ixodes</taxon>
    </lineage>
</organism>
<dbReference type="PaxDb" id="6945-B7QC30"/>